<evidence type="ECO:0000313" key="3">
    <source>
        <dbReference type="EMBL" id="MFD1219735.1"/>
    </source>
</evidence>
<proteinExistence type="predicted"/>
<dbReference type="EMBL" id="JBHTLU010000012">
    <property type="protein sequence ID" value="MFD1219735.1"/>
    <property type="molecule type" value="Genomic_DNA"/>
</dbReference>
<comment type="caution">
    <text evidence="3">The sequence shown here is derived from an EMBL/GenBank/DDBJ whole genome shotgun (WGS) entry which is preliminary data.</text>
</comment>
<evidence type="ECO:0000313" key="4">
    <source>
        <dbReference type="Proteomes" id="UP001597180"/>
    </source>
</evidence>
<dbReference type="Proteomes" id="UP001597180">
    <property type="component" value="Unassembled WGS sequence"/>
</dbReference>
<evidence type="ECO:0000259" key="2">
    <source>
        <dbReference type="PROSITE" id="PS51677"/>
    </source>
</evidence>
<dbReference type="SUPFAM" id="SSF88713">
    <property type="entry name" value="Glycoside hydrolase/deacetylase"/>
    <property type="match status" value="1"/>
</dbReference>
<keyword evidence="4" id="KW-1185">Reference proteome</keyword>
<dbReference type="RefSeq" id="WP_345594718.1">
    <property type="nucleotide sequence ID" value="NZ_BAABJG010000055.1"/>
</dbReference>
<dbReference type="Pfam" id="PF01522">
    <property type="entry name" value="Polysacc_deac_1"/>
    <property type="match status" value="1"/>
</dbReference>
<dbReference type="PANTHER" id="PTHR34216:SF7">
    <property type="entry name" value="POLY-BETA-1,6-N-ACETYL-D-GLUCOSAMINE N-DEACETYLASE"/>
    <property type="match status" value="1"/>
</dbReference>
<reference evidence="4" key="1">
    <citation type="journal article" date="2019" name="Int. J. Syst. Evol. Microbiol.">
        <title>The Global Catalogue of Microorganisms (GCM) 10K type strain sequencing project: providing services to taxonomists for standard genome sequencing and annotation.</title>
        <authorList>
            <consortium name="The Broad Institute Genomics Platform"/>
            <consortium name="The Broad Institute Genome Sequencing Center for Infectious Disease"/>
            <person name="Wu L."/>
            <person name="Ma J."/>
        </authorList>
    </citation>
    <scope>NUCLEOTIDE SEQUENCE [LARGE SCALE GENOMIC DNA]</scope>
    <source>
        <strain evidence="4">CCUG 53270</strain>
    </source>
</reference>
<accession>A0ABW3UJG1</accession>
<sequence>MKMLSVKVLFLLLIGVSILPFISSSSPNDMYEDQVAVIMYHHLSDTAKSSVTITPKLFREQLEYLADKHYNFITLEQFKHYMAGGEVPDNAVLVTFDDGYRSFYDIAYPILKEMHIPAVNFIITRYLDNPDGSNIPFMTRQQLSEILSHPEDNIEFECHSDSLHEQINGQPMLTSRQNANGTLENSTDYANKVISDTNTCKNKLSQVNGGPISTYAYPFGGVDPNAAALVHQAGIEYGFTTVSEMATRNDDPMQIPRITGGNPSITPDELHRTIMRKVVSLDPAFGYIPFRESVGQIGGTMIQDHDGTINFYYSGNHWTTRKGSSVVMLGDQPIDLDSPITLKRRHAQIQFNDLQKAMGIRIAFNPISKTFSERLTPVKQQ</sequence>
<dbReference type="InterPro" id="IPR002509">
    <property type="entry name" value="NODB_dom"/>
</dbReference>
<dbReference type="PANTHER" id="PTHR34216">
    <property type="match status" value="1"/>
</dbReference>
<name>A0ABW3UJG1_9BACL</name>
<protein>
    <submittedName>
        <fullName evidence="3">Polysaccharide deacetylase family protein</fullName>
        <ecNumber evidence="3">3.-.-.-</ecNumber>
    </submittedName>
</protein>
<organism evidence="3 4">
    <name type="scientific">Paenibacillus vulneris</name>
    <dbReference type="NCBI Taxonomy" id="1133364"/>
    <lineage>
        <taxon>Bacteria</taxon>
        <taxon>Bacillati</taxon>
        <taxon>Bacillota</taxon>
        <taxon>Bacilli</taxon>
        <taxon>Bacillales</taxon>
        <taxon>Paenibacillaceae</taxon>
        <taxon>Paenibacillus</taxon>
    </lineage>
</organism>
<evidence type="ECO:0000256" key="1">
    <source>
        <dbReference type="ARBA" id="ARBA00022729"/>
    </source>
</evidence>
<feature type="domain" description="NodB homology" evidence="2">
    <location>
        <begin position="90"/>
        <end position="363"/>
    </location>
</feature>
<dbReference type="PROSITE" id="PS51677">
    <property type="entry name" value="NODB"/>
    <property type="match status" value="1"/>
</dbReference>
<dbReference type="Gene3D" id="3.20.20.370">
    <property type="entry name" value="Glycoside hydrolase/deacetylase"/>
    <property type="match status" value="1"/>
</dbReference>
<dbReference type="CDD" id="cd10918">
    <property type="entry name" value="CE4_NodB_like_5s_6s"/>
    <property type="match status" value="1"/>
</dbReference>
<gene>
    <name evidence="3" type="ORF">ACFQ4B_06370</name>
</gene>
<keyword evidence="3" id="KW-0378">Hydrolase</keyword>
<dbReference type="EC" id="3.-.-.-" evidence="3"/>
<dbReference type="InterPro" id="IPR011330">
    <property type="entry name" value="Glyco_hydro/deAcase_b/a-brl"/>
</dbReference>
<keyword evidence="1" id="KW-0732">Signal</keyword>
<dbReference type="GO" id="GO:0016787">
    <property type="term" value="F:hydrolase activity"/>
    <property type="evidence" value="ECO:0007669"/>
    <property type="project" value="UniProtKB-KW"/>
</dbReference>
<dbReference type="InterPro" id="IPR051398">
    <property type="entry name" value="Polysacch_Deacetylase"/>
</dbReference>